<sequence>MRSPPTADPAASGESLELEALIDALVAYHRGAASHDAEGQPAGEPLARTMTAELAAIREALLDDEERQRLDQLGRWFEQDRVRLTPLLEARAARRVPSWAHRHPGSRLCHEGRPLLVNAIGRDLEVPGAELADDPASDLAALLVGLEGREAPALTRLALDRYLRYAGDYELARLLSLYGTCHAVSAARRALRRRPAAGRDPEHPALLAESMAECRRYLALAERIAEFRFPPLIIAVGVSGSGKSRFTRGLVTGLGAIRVSSEAERQRLAQADDASIHPQDDDATAVDIFGEAATAATYRRLASCAGLLLDAGIPACVDATCLTRAQRDLLRQQAEARGLPCLLVSFEADDATLRRRIEKRAHRQGGAVEESLAVLASQQRRFEPFADEERLHLVHLDTTADNAAETLVGLIQEHVTLG</sequence>
<dbReference type="SUPFAM" id="SSF52540">
    <property type="entry name" value="P-loop containing nucleoside triphosphate hydrolases"/>
    <property type="match status" value="1"/>
</dbReference>
<evidence type="ECO:0000313" key="1">
    <source>
        <dbReference type="EMBL" id="SDO40046.1"/>
    </source>
</evidence>
<proteinExistence type="predicted"/>
<dbReference type="STRING" id="419597.SAMN04487957_10615"/>
<name>A0A1H0J8K0_9GAMM</name>
<dbReference type="AlphaFoldDB" id="A0A1H0J8K0"/>
<dbReference type="InterPro" id="IPR052732">
    <property type="entry name" value="Cell-binding_unc_protein"/>
</dbReference>
<dbReference type="InterPro" id="IPR027417">
    <property type="entry name" value="P-loop_NTPase"/>
</dbReference>
<evidence type="ECO:0000313" key="2">
    <source>
        <dbReference type="Proteomes" id="UP000199075"/>
    </source>
</evidence>
<dbReference type="OrthoDB" id="9810277at2"/>
<reference evidence="2" key="1">
    <citation type="submission" date="2016-10" db="EMBL/GenBank/DDBJ databases">
        <authorList>
            <person name="Varghese N."/>
            <person name="Submissions S."/>
        </authorList>
    </citation>
    <scope>NUCLEOTIDE SEQUENCE [LARGE SCALE GENOMIC DNA]</scope>
    <source>
        <strain evidence="2">CGMCC 1.6444</strain>
    </source>
</reference>
<dbReference type="Gene3D" id="3.40.50.300">
    <property type="entry name" value="P-loop containing nucleotide triphosphate hydrolases"/>
    <property type="match status" value="1"/>
</dbReference>
<dbReference type="PANTHER" id="PTHR43883:SF1">
    <property type="entry name" value="GLUCONOKINASE"/>
    <property type="match status" value="1"/>
</dbReference>
<keyword evidence="2" id="KW-1185">Reference proteome</keyword>
<dbReference type="Proteomes" id="UP000199075">
    <property type="component" value="Unassembled WGS sequence"/>
</dbReference>
<dbReference type="PANTHER" id="PTHR43883">
    <property type="entry name" value="SLR0207 PROTEIN"/>
    <property type="match status" value="1"/>
</dbReference>
<dbReference type="Pfam" id="PF13671">
    <property type="entry name" value="AAA_33"/>
    <property type="match status" value="1"/>
</dbReference>
<dbReference type="EMBL" id="FNIV01000006">
    <property type="protein sequence ID" value="SDO40046.1"/>
    <property type="molecule type" value="Genomic_DNA"/>
</dbReference>
<dbReference type="RefSeq" id="WP_089678871.1">
    <property type="nucleotide sequence ID" value="NZ_FNIV01000006.1"/>
</dbReference>
<gene>
    <name evidence="1" type="ORF">SAMN04487957_10615</name>
</gene>
<accession>A0A1H0J8K0</accession>
<protein>
    <submittedName>
        <fullName evidence="1">Uncharacterized protein</fullName>
    </submittedName>
</protein>
<organism evidence="1 2">
    <name type="scientific">Halomonas shengliensis</name>
    <dbReference type="NCBI Taxonomy" id="419597"/>
    <lineage>
        <taxon>Bacteria</taxon>
        <taxon>Pseudomonadati</taxon>
        <taxon>Pseudomonadota</taxon>
        <taxon>Gammaproteobacteria</taxon>
        <taxon>Oceanospirillales</taxon>
        <taxon>Halomonadaceae</taxon>
        <taxon>Halomonas</taxon>
    </lineage>
</organism>